<keyword evidence="2" id="KW-0732">Signal</keyword>
<dbReference type="GO" id="GO:0004553">
    <property type="term" value="F:hydrolase activity, hydrolyzing O-glycosyl compounds"/>
    <property type="evidence" value="ECO:0007669"/>
    <property type="project" value="InterPro"/>
</dbReference>
<gene>
    <name evidence="4" type="primary">106051403</name>
</gene>
<dbReference type="STRING" id="6526.A0A2C9LXA5"/>
<dbReference type="InterPro" id="IPR050546">
    <property type="entry name" value="Glycosyl_Hydrlase_16"/>
</dbReference>
<evidence type="ECO:0000313" key="4">
    <source>
        <dbReference type="EnsemblMetazoa" id="BGLB036077-PA"/>
    </source>
</evidence>
<dbReference type="CDD" id="cd08024">
    <property type="entry name" value="GH16_CCF"/>
    <property type="match status" value="1"/>
</dbReference>
<dbReference type="Proteomes" id="UP000076420">
    <property type="component" value="Unassembled WGS sequence"/>
</dbReference>
<dbReference type="Gene3D" id="2.60.120.200">
    <property type="match status" value="1"/>
</dbReference>
<dbReference type="EnsemblMetazoa" id="BGLB036077-RA">
    <property type="protein sequence ID" value="BGLB036077-PA"/>
    <property type="gene ID" value="BGLB036077"/>
</dbReference>
<evidence type="ECO:0000313" key="5">
    <source>
        <dbReference type="Proteomes" id="UP000076420"/>
    </source>
</evidence>
<dbReference type="Pfam" id="PF00722">
    <property type="entry name" value="Glyco_hydro_16"/>
    <property type="match status" value="1"/>
</dbReference>
<feature type="domain" description="GH16" evidence="3">
    <location>
        <begin position="150"/>
        <end position="435"/>
    </location>
</feature>
<protein>
    <recommendedName>
        <fullName evidence="3">GH16 domain-containing protein</fullName>
    </recommendedName>
</protein>
<dbReference type="AlphaFoldDB" id="A0A2C9LXA5"/>
<dbReference type="VEuPathDB" id="VectorBase:BGLB036077"/>
<feature type="chain" id="PRO_5012474444" description="GH16 domain-containing protein" evidence="2">
    <location>
        <begin position="17"/>
        <end position="435"/>
    </location>
</feature>
<dbReference type="InterPro" id="IPR013320">
    <property type="entry name" value="ConA-like_dom_sf"/>
</dbReference>
<proteinExistence type="inferred from homology"/>
<dbReference type="GO" id="GO:0005975">
    <property type="term" value="P:carbohydrate metabolic process"/>
    <property type="evidence" value="ECO:0007669"/>
    <property type="project" value="InterPro"/>
</dbReference>
<evidence type="ECO:0000259" key="3">
    <source>
        <dbReference type="PROSITE" id="PS51762"/>
    </source>
</evidence>
<dbReference type="PANTHER" id="PTHR10963:SF55">
    <property type="entry name" value="GLYCOSIDE HYDROLASE FAMILY 16 PROTEIN"/>
    <property type="match status" value="1"/>
</dbReference>
<dbReference type="InterPro" id="IPR000757">
    <property type="entry name" value="Beta-glucanase-like"/>
</dbReference>
<evidence type="ECO:0000256" key="1">
    <source>
        <dbReference type="ARBA" id="ARBA00006865"/>
    </source>
</evidence>
<dbReference type="SUPFAM" id="SSF49899">
    <property type="entry name" value="Concanavalin A-like lectins/glucanases"/>
    <property type="match status" value="1"/>
</dbReference>
<dbReference type="VEuPathDB" id="VectorBase:BGLAX_029177"/>
<reference evidence="4" key="1">
    <citation type="submission" date="2020-05" db="UniProtKB">
        <authorList>
            <consortium name="EnsemblMetazoa"/>
        </authorList>
    </citation>
    <scope>IDENTIFICATION</scope>
    <source>
        <strain evidence="4">BB02</strain>
    </source>
</reference>
<dbReference type="PROSITE" id="PS51762">
    <property type="entry name" value="GH16_2"/>
    <property type="match status" value="1"/>
</dbReference>
<comment type="similarity">
    <text evidence="1">Belongs to the glycosyl hydrolase 16 family.</text>
</comment>
<name>A0A2C9LXA5_BIOGL</name>
<sequence length="435" mass="49917">MLRLLLIASLVSLVTCETKVDIKYKKSILELTLPATDKLIKSVTFVYKVKKVNYKEAGVLTTEGWKYKTSAVKLNGADKIVASATGYDRKQRPILRTKSSTLYLKPYRGVALPGRRMRGVVFFRDDFNYIDTNNWRYEVSAYGGLNREFQVYTNDPRNVFTRSGNLYLKPTISTDDPRFNENTLRWGVMDVARTWGVCTNSANWGCYREGKYGILPPVMSGKLMSNPTLRYGVVEVRARISKGDWIWPAIWMLPRDNVYGGWPRSGEIDIMESRGNEVGIGISQVSSTLHWGPSPNENRWSRTNGERRTGSWYDSFHTWRLEWRPDSLITFVDDQIVLSVTPDFWQKGGFGGQNIWAGGERMAPFDKEFYLILNVAVGGTNGFFPDNYNWGKRKPWANNAPAPDVDFFNARNEWLPTWRGDETAMIVDYVEFRTL</sequence>
<dbReference type="KEGG" id="bgt:106051403"/>
<feature type="signal peptide" evidence="2">
    <location>
        <begin position="1"/>
        <end position="16"/>
    </location>
</feature>
<dbReference type="PANTHER" id="PTHR10963">
    <property type="entry name" value="GLYCOSYL HYDROLASE-RELATED"/>
    <property type="match status" value="1"/>
</dbReference>
<organism evidence="4 5">
    <name type="scientific">Biomphalaria glabrata</name>
    <name type="common">Bloodfluke planorb</name>
    <name type="synonym">Freshwater snail</name>
    <dbReference type="NCBI Taxonomy" id="6526"/>
    <lineage>
        <taxon>Eukaryota</taxon>
        <taxon>Metazoa</taxon>
        <taxon>Spiralia</taxon>
        <taxon>Lophotrochozoa</taxon>
        <taxon>Mollusca</taxon>
        <taxon>Gastropoda</taxon>
        <taxon>Heterobranchia</taxon>
        <taxon>Euthyneura</taxon>
        <taxon>Panpulmonata</taxon>
        <taxon>Hygrophila</taxon>
        <taxon>Lymnaeoidea</taxon>
        <taxon>Planorbidae</taxon>
        <taxon>Biomphalaria</taxon>
    </lineage>
</organism>
<accession>A0A2C9LXA5</accession>
<dbReference type="OrthoDB" id="4781at2759"/>
<evidence type="ECO:0000256" key="2">
    <source>
        <dbReference type="SAM" id="SignalP"/>
    </source>
</evidence>